<evidence type="ECO:0000313" key="2">
    <source>
        <dbReference type="Proteomes" id="UP000254597"/>
    </source>
</evidence>
<proteinExistence type="predicted"/>
<evidence type="ECO:0000313" key="1">
    <source>
        <dbReference type="EMBL" id="SUF58540.1"/>
    </source>
</evidence>
<organism evidence="1 2">
    <name type="scientific">Salmonella enterica</name>
    <name type="common">Salmonella choleraesuis</name>
    <dbReference type="NCBI Taxonomy" id="28901"/>
    <lineage>
        <taxon>Bacteria</taxon>
        <taxon>Pseudomonadati</taxon>
        <taxon>Pseudomonadota</taxon>
        <taxon>Gammaproteobacteria</taxon>
        <taxon>Enterobacterales</taxon>
        <taxon>Enterobacteriaceae</taxon>
        <taxon>Salmonella</taxon>
    </lineage>
</organism>
<name>A0A379QT44_SALER</name>
<gene>
    <name evidence="1" type="ORF">NCTC10252_03861</name>
</gene>
<accession>A0A379QT44</accession>
<protein>
    <submittedName>
        <fullName evidence="1">Uncharacterized protein</fullName>
    </submittedName>
</protein>
<dbReference type="EMBL" id="UGWP01000004">
    <property type="protein sequence ID" value="SUF58540.1"/>
    <property type="molecule type" value="Genomic_DNA"/>
</dbReference>
<dbReference type="AlphaFoldDB" id="A0A379QT44"/>
<dbReference type="Proteomes" id="UP000254597">
    <property type="component" value="Unassembled WGS sequence"/>
</dbReference>
<sequence>MNNIDILSKRSDIYLTFIKSAIVNQNDFVKYLLSSY</sequence>
<reference evidence="1 2" key="1">
    <citation type="submission" date="2018-06" db="EMBL/GenBank/DDBJ databases">
        <authorList>
            <consortium name="Pathogen Informatics"/>
            <person name="Doyle S."/>
        </authorList>
    </citation>
    <scope>NUCLEOTIDE SEQUENCE [LARGE SCALE GENOMIC DNA]</scope>
    <source>
        <strain evidence="1 2">NCTC10252</strain>
    </source>
</reference>